<protein>
    <submittedName>
        <fullName evidence="2">Uncharacterized protein</fullName>
    </submittedName>
</protein>
<evidence type="ECO:0000256" key="1">
    <source>
        <dbReference type="SAM" id="MobiDB-lite"/>
    </source>
</evidence>
<feature type="region of interest" description="Disordered" evidence="1">
    <location>
        <begin position="17"/>
        <end position="64"/>
    </location>
</feature>
<reference evidence="2" key="1">
    <citation type="journal article" date="2022" name="bioRxiv">
        <title>Sequencing and chromosome-scale assembly of the giantPleurodeles waltlgenome.</title>
        <authorList>
            <person name="Brown T."/>
            <person name="Elewa A."/>
            <person name="Iarovenko S."/>
            <person name="Subramanian E."/>
            <person name="Araus A.J."/>
            <person name="Petzold A."/>
            <person name="Susuki M."/>
            <person name="Suzuki K.-i.T."/>
            <person name="Hayashi T."/>
            <person name="Toyoda A."/>
            <person name="Oliveira C."/>
            <person name="Osipova E."/>
            <person name="Leigh N.D."/>
            <person name="Simon A."/>
            <person name="Yun M.H."/>
        </authorList>
    </citation>
    <scope>NUCLEOTIDE SEQUENCE</scope>
    <source>
        <strain evidence="2">20211129_DDA</strain>
        <tissue evidence="2">Liver</tissue>
    </source>
</reference>
<name>A0AAV7KUZ7_PLEWA</name>
<dbReference type="Proteomes" id="UP001066276">
    <property type="component" value="Chromosome 12"/>
</dbReference>
<dbReference type="EMBL" id="JANPWB010000016">
    <property type="protein sequence ID" value="KAJ1079978.1"/>
    <property type="molecule type" value="Genomic_DNA"/>
</dbReference>
<comment type="caution">
    <text evidence="2">The sequence shown here is derived from an EMBL/GenBank/DDBJ whole genome shotgun (WGS) entry which is preliminary data.</text>
</comment>
<keyword evidence="3" id="KW-1185">Reference proteome</keyword>
<feature type="compositionally biased region" description="Pro residues" evidence="1">
    <location>
        <begin position="31"/>
        <end position="64"/>
    </location>
</feature>
<evidence type="ECO:0000313" key="2">
    <source>
        <dbReference type="EMBL" id="KAJ1079978.1"/>
    </source>
</evidence>
<dbReference type="AlphaFoldDB" id="A0AAV7KUZ7"/>
<proteinExistence type="predicted"/>
<sequence length="173" mass="17687">MPASRLIDQYSSEAIHWPAPVTPSAPGSAPVTPPGPGSAPVTPPGPGSAPVTPPGPGSAPVTPPGPAPRGACPGLCTPPAALCCLPGRCPPRRLSLHRLQQVNQSEEPQQQLPAGLKCRDVTAGSSRWGRRGGCCTAPCRLLYRQRAAVPVSRKEAAPLIPAPALALQPQHAN</sequence>
<organism evidence="2 3">
    <name type="scientific">Pleurodeles waltl</name>
    <name type="common">Iberian ribbed newt</name>
    <dbReference type="NCBI Taxonomy" id="8319"/>
    <lineage>
        <taxon>Eukaryota</taxon>
        <taxon>Metazoa</taxon>
        <taxon>Chordata</taxon>
        <taxon>Craniata</taxon>
        <taxon>Vertebrata</taxon>
        <taxon>Euteleostomi</taxon>
        <taxon>Amphibia</taxon>
        <taxon>Batrachia</taxon>
        <taxon>Caudata</taxon>
        <taxon>Salamandroidea</taxon>
        <taxon>Salamandridae</taxon>
        <taxon>Pleurodelinae</taxon>
        <taxon>Pleurodeles</taxon>
    </lineage>
</organism>
<gene>
    <name evidence="2" type="ORF">NDU88_000200</name>
</gene>
<accession>A0AAV7KUZ7</accession>
<evidence type="ECO:0000313" key="3">
    <source>
        <dbReference type="Proteomes" id="UP001066276"/>
    </source>
</evidence>